<dbReference type="CDD" id="cd00038">
    <property type="entry name" value="CAP_ED"/>
    <property type="match status" value="1"/>
</dbReference>
<accession>A0A3B0RK86</accession>
<dbReference type="InterPro" id="IPR013587">
    <property type="entry name" value="Nitrate/nitrite_sensing"/>
</dbReference>
<gene>
    <name evidence="6" type="ORF">MNBD_ALPHA01-183</name>
</gene>
<dbReference type="Pfam" id="PF00027">
    <property type="entry name" value="cNMP_binding"/>
    <property type="match status" value="1"/>
</dbReference>
<evidence type="ECO:0000256" key="2">
    <source>
        <dbReference type="ARBA" id="ARBA00023125"/>
    </source>
</evidence>
<feature type="domain" description="Cyclic nucleotide-binding" evidence="4">
    <location>
        <begin position="289"/>
        <end position="378"/>
    </location>
</feature>
<name>A0A3B0RK86_9ZZZZ</name>
<dbReference type="AlphaFoldDB" id="A0A3B0RK86"/>
<dbReference type="InterPro" id="IPR050397">
    <property type="entry name" value="Env_Response_Regulators"/>
</dbReference>
<protein>
    <recommendedName>
        <fullName evidence="7">Cyclic nucleotide-binding domain-containing protein</fullName>
    </recommendedName>
</protein>
<dbReference type="GO" id="GO:0003677">
    <property type="term" value="F:DNA binding"/>
    <property type="evidence" value="ECO:0007669"/>
    <property type="project" value="UniProtKB-KW"/>
</dbReference>
<evidence type="ECO:0000256" key="3">
    <source>
        <dbReference type="ARBA" id="ARBA00023163"/>
    </source>
</evidence>
<dbReference type="InterPro" id="IPR000595">
    <property type="entry name" value="cNMP-bd_dom"/>
</dbReference>
<dbReference type="EMBL" id="UOEJ01000031">
    <property type="protein sequence ID" value="VAV92172.1"/>
    <property type="molecule type" value="Genomic_DNA"/>
</dbReference>
<dbReference type="SUPFAM" id="SSF46785">
    <property type="entry name" value="Winged helix' DNA-binding domain"/>
    <property type="match status" value="1"/>
</dbReference>
<dbReference type="InterPro" id="IPR014710">
    <property type="entry name" value="RmlC-like_jellyroll"/>
</dbReference>
<dbReference type="Pfam" id="PF08376">
    <property type="entry name" value="NIT"/>
    <property type="match status" value="1"/>
</dbReference>
<dbReference type="Gene3D" id="1.10.10.10">
    <property type="entry name" value="Winged helix-like DNA-binding domain superfamily/Winged helix DNA-binding domain"/>
    <property type="match status" value="1"/>
</dbReference>
<keyword evidence="1" id="KW-0805">Transcription regulation</keyword>
<dbReference type="GO" id="GO:0005829">
    <property type="term" value="C:cytosol"/>
    <property type="evidence" value="ECO:0007669"/>
    <property type="project" value="TreeGrafter"/>
</dbReference>
<dbReference type="InterPro" id="IPR036390">
    <property type="entry name" value="WH_DNA-bd_sf"/>
</dbReference>
<dbReference type="InterPro" id="IPR018490">
    <property type="entry name" value="cNMP-bd_dom_sf"/>
</dbReference>
<evidence type="ECO:0000259" key="5">
    <source>
        <dbReference type="PROSITE" id="PS51063"/>
    </source>
</evidence>
<evidence type="ECO:0000259" key="4">
    <source>
        <dbReference type="PROSITE" id="PS50042"/>
    </source>
</evidence>
<dbReference type="InterPro" id="IPR036388">
    <property type="entry name" value="WH-like_DNA-bd_sf"/>
</dbReference>
<dbReference type="PANTHER" id="PTHR24567:SF74">
    <property type="entry name" value="HTH-TYPE TRANSCRIPTIONAL REGULATOR ARCR"/>
    <property type="match status" value="1"/>
</dbReference>
<keyword evidence="2" id="KW-0238">DNA-binding</keyword>
<sequence>MNDTLLHLGNALHKMQAERGCAVLYVSSGGKLFSDELQEAFDQSQEAFEKIRSKLKVWHKNHSYDDEFLNKMKIVLDNSETVKSRRNKIRNLEFNPTEIISGYSHNVISPLMDIKVQVALFNKANDPTRVSAYSYFLQLKEKFGRERALGARGLVTNSFANREFLDRFRFLISEQDCFKRTFFAMADDRQKRIYDSIMRGNALRKVAEVHDGLKRGHKITIPDITPIDWFNLTSEKMDLMKKVEEKLAETLPKNHETENDLPQASQITVAHAVDGINSEQRDFIEELPFFINLPEDIISSLLQHAQVREYKKGNLLFLEGEVSSRLHIILSGWVKLFKGTSSGDETVLQMLSSGDMIAESAVFLNANYPVSAQVVKKSVILTLPAPIIRERIKQHNEVALRVLDGISKHSHSLIQEFENIRLKPATERVGWFLLKLLLDQGKVPDLIELPYDKSLIASYLDMKPETFSRTLKRFKENGFEINKSSVILPRVGALCGFCDHDLAATCERHNTPACSNPDCNQGPGPEFK</sequence>
<dbReference type="PROSITE" id="PS51063">
    <property type="entry name" value="HTH_CRP_2"/>
    <property type="match status" value="1"/>
</dbReference>
<dbReference type="InterPro" id="IPR012318">
    <property type="entry name" value="HTH_CRP"/>
</dbReference>
<dbReference type="Pfam" id="PF13545">
    <property type="entry name" value="HTH_Crp_2"/>
    <property type="match status" value="1"/>
</dbReference>
<proteinExistence type="predicted"/>
<dbReference type="GO" id="GO:0003700">
    <property type="term" value="F:DNA-binding transcription factor activity"/>
    <property type="evidence" value="ECO:0007669"/>
    <property type="project" value="TreeGrafter"/>
</dbReference>
<evidence type="ECO:0008006" key="7">
    <source>
        <dbReference type="Google" id="ProtNLM"/>
    </source>
</evidence>
<reference evidence="6" key="1">
    <citation type="submission" date="2018-06" db="EMBL/GenBank/DDBJ databases">
        <authorList>
            <person name="Zhirakovskaya E."/>
        </authorList>
    </citation>
    <scope>NUCLEOTIDE SEQUENCE</scope>
</reference>
<dbReference type="SUPFAM" id="SSF51206">
    <property type="entry name" value="cAMP-binding domain-like"/>
    <property type="match status" value="1"/>
</dbReference>
<dbReference type="PANTHER" id="PTHR24567">
    <property type="entry name" value="CRP FAMILY TRANSCRIPTIONAL REGULATORY PROTEIN"/>
    <property type="match status" value="1"/>
</dbReference>
<evidence type="ECO:0000256" key="1">
    <source>
        <dbReference type="ARBA" id="ARBA00023015"/>
    </source>
</evidence>
<organism evidence="6">
    <name type="scientific">hydrothermal vent metagenome</name>
    <dbReference type="NCBI Taxonomy" id="652676"/>
    <lineage>
        <taxon>unclassified sequences</taxon>
        <taxon>metagenomes</taxon>
        <taxon>ecological metagenomes</taxon>
    </lineage>
</organism>
<dbReference type="PROSITE" id="PS50042">
    <property type="entry name" value="CNMP_BINDING_3"/>
    <property type="match status" value="1"/>
</dbReference>
<keyword evidence="3" id="KW-0804">Transcription</keyword>
<feature type="domain" description="HTH crp-type" evidence="5">
    <location>
        <begin position="423"/>
        <end position="492"/>
    </location>
</feature>
<dbReference type="SMART" id="SM00100">
    <property type="entry name" value="cNMP"/>
    <property type="match status" value="1"/>
</dbReference>
<evidence type="ECO:0000313" key="6">
    <source>
        <dbReference type="EMBL" id="VAV92172.1"/>
    </source>
</evidence>
<dbReference type="Gene3D" id="2.60.120.10">
    <property type="entry name" value="Jelly Rolls"/>
    <property type="match status" value="1"/>
</dbReference>